<keyword evidence="5" id="KW-1185">Reference proteome</keyword>
<dbReference type="InterPro" id="IPR013225">
    <property type="entry name" value="PaaX_C"/>
</dbReference>
<organism evidence="4 5">
    <name type="scientific">Pseudoteredinibacter isoporae</name>
    <dbReference type="NCBI Taxonomy" id="570281"/>
    <lineage>
        <taxon>Bacteria</taxon>
        <taxon>Pseudomonadati</taxon>
        <taxon>Pseudomonadota</taxon>
        <taxon>Gammaproteobacteria</taxon>
        <taxon>Cellvibrionales</taxon>
        <taxon>Cellvibrionaceae</taxon>
        <taxon>Pseudoteredinibacter</taxon>
    </lineage>
</organism>
<dbReference type="Gene3D" id="3.30.70.2650">
    <property type="match status" value="1"/>
</dbReference>
<dbReference type="Pfam" id="PF20803">
    <property type="entry name" value="PaaX_M"/>
    <property type="match status" value="1"/>
</dbReference>
<dbReference type="GO" id="GO:0006351">
    <property type="term" value="P:DNA-templated transcription"/>
    <property type="evidence" value="ECO:0007669"/>
    <property type="project" value="InterPro"/>
</dbReference>
<sequence>MTDDSLPENASGNSAQLPGLEGLLGAFQKQRPLRGGSLIITVFGDSISQHGGSVWLGSLIEALEPFGLNQRLVRTSVYRLIQEGWLDSNQVGRRSYYRFTDFGLRQYQKAARRIYAQSRQNWDGKWTLVMPAYVVDEAREQMRKELTWAGFGQLTGGVLAHPGAERQSLDETLQELDIHDKVVVMTASTEDLLSQSALKQLSASCWNLDQLEARYIEFLEKFRPLQAAIPKSGPLDPKSCFQLRTLLVHEYRRILLKDSDLPQELLPNDWAGNAAQLLTANIYKRVHRYAKQYLCQTMETADGPLPEASASYYSRFGELND</sequence>
<dbReference type="InterPro" id="IPR036388">
    <property type="entry name" value="WH-like_DNA-bd_sf"/>
</dbReference>
<protein>
    <submittedName>
        <fullName evidence="4">Phenylacetic acid degradation operon negative regulatory protein</fullName>
    </submittedName>
</protein>
<comment type="caution">
    <text evidence="4">The sequence shown here is derived from an EMBL/GenBank/DDBJ whole genome shotgun (WGS) entry which is preliminary data.</text>
</comment>
<dbReference type="InterPro" id="IPR048846">
    <property type="entry name" value="PaaX-like_central"/>
</dbReference>
<dbReference type="SUPFAM" id="SSF46785">
    <property type="entry name" value="Winged helix' DNA-binding domain"/>
    <property type="match status" value="1"/>
</dbReference>
<evidence type="ECO:0000313" key="4">
    <source>
        <dbReference type="EMBL" id="MBB6523660.1"/>
    </source>
</evidence>
<dbReference type="EMBL" id="JACHHT010000004">
    <property type="protein sequence ID" value="MBB6523660.1"/>
    <property type="molecule type" value="Genomic_DNA"/>
</dbReference>
<evidence type="ECO:0000259" key="1">
    <source>
        <dbReference type="Pfam" id="PF07848"/>
    </source>
</evidence>
<feature type="domain" description="Transcriptional repressor PaaX-like central Cas2-like" evidence="3">
    <location>
        <begin position="120"/>
        <end position="192"/>
    </location>
</feature>
<feature type="domain" description="Transcriptional repressor PaaX-like C-terminal" evidence="2">
    <location>
        <begin position="206"/>
        <end position="294"/>
    </location>
</feature>
<dbReference type="PIRSF" id="PIRSF020623">
    <property type="entry name" value="PaaX"/>
    <property type="match status" value="1"/>
</dbReference>
<accession>A0A7X0JY31</accession>
<dbReference type="Gene3D" id="1.20.58.1460">
    <property type="match status" value="1"/>
</dbReference>
<dbReference type="InParanoid" id="A0A7X0JY31"/>
<evidence type="ECO:0000313" key="5">
    <source>
        <dbReference type="Proteomes" id="UP000528457"/>
    </source>
</evidence>
<dbReference type="PANTHER" id="PTHR30319:SF1">
    <property type="entry name" value="TRANSCRIPTIONAL REPRESSOR PAAX"/>
    <property type="match status" value="1"/>
</dbReference>
<dbReference type="Gene3D" id="1.10.10.10">
    <property type="entry name" value="Winged helix-like DNA-binding domain superfamily/Winged helix DNA-binding domain"/>
    <property type="match status" value="1"/>
</dbReference>
<dbReference type="Pfam" id="PF08223">
    <property type="entry name" value="PaaX_C"/>
    <property type="match status" value="1"/>
</dbReference>
<dbReference type="PANTHER" id="PTHR30319">
    <property type="entry name" value="PHENYLACETIC ACID REGULATOR-RELATED TRANSCRIPTIONAL REPRESSOR"/>
    <property type="match status" value="1"/>
</dbReference>
<dbReference type="Pfam" id="PF07848">
    <property type="entry name" value="PaaX"/>
    <property type="match status" value="1"/>
</dbReference>
<reference evidence="4 5" key="1">
    <citation type="submission" date="2020-08" db="EMBL/GenBank/DDBJ databases">
        <title>Genomic Encyclopedia of Type Strains, Phase IV (KMG-IV): sequencing the most valuable type-strain genomes for metagenomic binning, comparative biology and taxonomic classification.</title>
        <authorList>
            <person name="Goeker M."/>
        </authorList>
    </citation>
    <scope>NUCLEOTIDE SEQUENCE [LARGE SCALE GENOMIC DNA]</scope>
    <source>
        <strain evidence="4 5">DSM 22368</strain>
    </source>
</reference>
<gene>
    <name evidence="4" type="ORF">HNR48_003974</name>
</gene>
<dbReference type="Proteomes" id="UP000528457">
    <property type="component" value="Unassembled WGS sequence"/>
</dbReference>
<evidence type="ECO:0000259" key="2">
    <source>
        <dbReference type="Pfam" id="PF08223"/>
    </source>
</evidence>
<dbReference type="RefSeq" id="WP_243749632.1">
    <property type="nucleotide sequence ID" value="NZ_JAAONY010000004.1"/>
</dbReference>
<dbReference type="InterPro" id="IPR012906">
    <property type="entry name" value="PaaX-like_N"/>
</dbReference>
<evidence type="ECO:0000259" key="3">
    <source>
        <dbReference type="Pfam" id="PF20803"/>
    </source>
</evidence>
<name>A0A7X0JY31_9GAMM</name>
<dbReference type="InterPro" id="IPR011965">
    <property type="entry name" value="PaaX_trns_reg"/>
</dbReference>
<dbReference type="FunCoup" id="A0A7X0JY31">
    <property type="interactions" value="60"/>
</dbReference>
<proteinExistence type="predicted"/>
<dbReference type="AlphaFoldDB" id="A0A7X0JY31"/>
<dbReference type="NCBIfam" id="TIGR02277">
    <property type="entry name" value="PaaX_trns_reg"/>
    <property type="match status" value="1"/>
</dbReference>
<dbReference type="InterPro" id="IPR036390">
    <property type="entry name" value="WH_DNA-bd_sf"/>
</dbReference>
<feature type="domain" description="Transcriptional repressor PaaX-like N-terminal" evidence="1">
    <location>
        <begin position="35"/>
        <end position="101"/>
    </location>
</feature>